<keyword evidence="9" id="KW-0498">Mitosis</keyword>
<dbReference type="Proteomes" id="UP000014074">
    <property type="component" value="Unassembled WGS sequence"/>
</dbReference>
<keyword evidence="11" id="KW-0995">Kinetochore</keyword>
<comment type="similarity">
    <text evidence="4">Belongs to the DASH complex DUO1 family.</text>
</comment>
<keyword evidence="13" id="KW-0206">Cytoskeleton</keyword>
<dbReference type="Pfam" id="PF08651">
    <property type="entry name" value="DASH_Duo1"/>
    <property type="match status" value="1"/>
</dbReference>
<evidence type="ECO:0000256" key="3">
    <source>
        <dbReference type="ARBA" id="ARBA00004629"/>
    </source>
</evidence>
<gene>
    <name evidence="20" type="ORF">UCRPA7_747</name>
</gene>
<dbReference type="GO" id="GO:0005874">
    <property type="term" value="C:microtubule"/>
    <property type="evidence" value="ECO:0007669"/>
    <property type="project" value="UniProtKB-KW"/>
</dbReference>
<feature type="region of interest" description="Disordered" evidence="19">
    <location>
        <begin position="132"/>
        <end position="222"/>
    </location>
</feature>
<evidence type="ECO:0000256" key="9">
    <source>
        <dbReference type="ARBA" id="ARBA00022776"/>
    </source>
</evidence>
<sequence>MADPMDDSDLFFSSPSKTTDTPQRERPKTPSNKNALFDAEEVREAALKRELEGVRNINEVIEGVIGTLERAKGNMGTVSQTVTNASTLLNTWARILSQTEHSQRLILDPNWKGATQDLQDIEAEALQQQMLAERRAAEEERRREERQRKLEEEERQRQAGTSTRGTTTRGTRGRGRGFARGSAGSSFVSDTSNTSGLQRTRSVGSGIGRGSGSTRGRGRGVR</sequence>
<organism evidence="20 21">
    <name type="scientific">Phaeoacremonium minimum (strain UCR-PA7)</name>
    <name type="common">Esca disease fungus</name>
    <name type="synonym">Togninia minima</name>
    <dbReference type="NCBI Taxonomy" id="1286976"/>
    <lineage>
        <taxon>Eukaryota</taxon>
        <taxon>Fungi</taxon>
        <taxon>Dikarya</taxon>
        <taxon>Ascomycota</taxon>
        <taxon>Pezizomycotina</taxon>
        <taxon>Sordariomycetes</taxon>
        <taxon>Sordariomycetidae</taxon>
        <taxon>Togniniales</taxon>
        <taxon>Togniniaceae</taxon>
        <taxon>Phaeoacremonium</taxon>
    </lineage>
</organism>
<dbReference type="PANTHER" id="PTHR28216:SF1">
    <property type="entry name" value="DASH COMPLEX SUBUNIT DUO1"/>
    <property type="match status" value="1"/>
</dbReference>
<evidence type="ECO:0000313" key="20">
    <source>
        <dbReference type="EMBL" id="EOO03681.1"/>
    </source>
</evidence>
<dbReference type="GO" id="GO:0000278">
    <property type="term" value="P:mitotic cell cycle"/>
    <property type="evidence" value="ECO:0007669"/>
    <property type="project" value="InterPro"/>
</dbReference>
<keyword evidence="15" id="KW-0131">Cell cycle</keyword>
<keyword evidence="6" id="KW-0963">Cytoplasm</keyword>
<evidence type="ECO:0000256" key="5">
    <source>
        <dbReference type="ARBA" id="ARBA00022454"/>
    </source>
</evidence>
<evidence type="ECO:0000256" key="17">
    <source>
        <dbReference type="ARBA" id="ARBA00044152"/>
    </source>
</evidence>
<dbReference type="GO" id="GO:0042729">
    <property type="term" value="C:DASH complex"/>
    <property type="evidence" value="ECO:0007669"/>
    <property type="project" value="InterPro"/>
</dbReference>
<feature type="compositionally biased region" description="Polar residues" evidence="19">
    <location>
        <begin position="11"/>
        <end position="21"/>
    </location>
</feature>
<keyword evidence="5" id="KW-0158">Chromosome</keyword>
<comment type="subcellular location">
    <subcellularLocation>
        <location evidence="3">Chromosome</location>
        <location evidence="3">Centromere</location>
        <location evidence="3">Kinetochore</location>
    </subcellularLocation>
    <subcellularLocation>
        <location evidence="2">Cytoplasm</location>
        <location evidence="2">Cytoskeleton</location>
        <location evidence="2">Spindle</location>
    </subcellularLocation>
    <subcellularLocation>
        <location evidence="1">Nucleus</location>
    </subcellularLocation>
</comment>
<feature type="region of interest" description="Disordered" evidence="19">
    <location>
        <begin position="1"/>
        <end position="37"/>
    </location>
</feature>
<dbReference type="HOGENOM" id="CLU_074400_1_0_1"/>
<evidence type="ECO:0000256" key="6">
    <source>
        <dbReference type="ARBA" id="ARBA00022490"/>
    </source>
</evidence>
<feature type="compositionally biased region" description="Low complexity" evidence="19">
    <location>
        <begin position="158"/>
        <end position="170"/>
    </location>
</feature>
<keyword evidence="14" id="KW-0539">Nucleus</keyword>
<dbReference type="InterPro" id="IPR013960">
    <property type="entry name" value="DASH_Duo1"/>
</dbReference>
<protein>
    <recommendedName>
        <fullName evidence="17">DASH complex subunit DUO1</fullName>
    </recommendedName>
    <alternativeName>
        <fullName evidence="18">Outer kinetochore protein DUO1</fullName>
    </alternativeName>
</protein>
<evidence type="ECO:0000256" key="2">
    <source>
        <dbReference type="ARBA" id="ARBA00004186"/>
    </source>
</evidence>
<feature type="compositionally biased region" description="Gly residues" evidence="19">
    <location>
        <begin position="205"/>
        <end position="215"/>
    </location>
</feature>
<name>R8BWC9_PHAM7</name>
<evidence type="ECO:0000256" key="8">
    <source>
        <dbReference type="ARBA" id="ARBA00022701"/>
    </source>
</evidence>
<evidence type="ECO:0000256" key="1">
    <source>
        <dbReference type="ARBA" id="ARBA00004123"/>
    </source>
</evidence>
<evidence type="ECO:0000256" key="7">
    <source>
        <dbReference type="ARBA" id="ARBA00022618"/>
    </source>
</evidence>
<reference evidence="21" key="1">
    <citation type="journal article" date="2013" name="Genome Announc.">
        <title>Draft genome sequence of the ascomycete Phaeoacremonium aleophilum strain UCR-PA7, a causal agent of the esca disease complex in grapevines.</title>
        <authorList>
            <person name="Blanco-Ulate B."/>
            <person name="Rolshausen P."/>
            <person name="Cantu D."/>
        </authorList>
    </citation>
    <scope>NUCLEOTIDE SEQUENCE [LARGE SCALE GENOMIC DNA]</scope>
    <source>
        <strain evidence="21">UCR-PA7</strain>
    </source>
</reference>
<evidence type="ECO:0000256" key="15">
    <source>
        <dbReference type="ARBA" id="ARBA00023306"/>
    </source>
</evidence>
<evidence type="ECO:0000313" key="21">
    <source>
        <dbReference type="Proteomes" id="UP000014074"/>
    </source>
</evidence>
<dbReference type="EMBL" id="KB932813">
    <property type="protein sequence ID" value="EOO03681.1"/>
    <property type="molecule type" value="Genomic_DNA"/>
</dbReference>
<dbReference type="KEGG" id="tmn:UCRPA7_747"/>
<dbReference type="GO" id="GO:0007059">
    <property type="term" value="P:chromosome segregation"/>
    <property type="evidence" value="ECO:0007669"/>
    <property type="project" value="UniProtKB-KW"/>
</dbReference>
<evidence type="ECO:0000256" key="11">
    <source>
        <dbReference type="ARBA" id="ARBA00022838"/>
    </source>
</evidence>
<evidence type="ECO:0000256" key="10">
    <source>
        <dbReference type="ARBA" id="ARBA00022829"/>
    </source>
</evidence>
<evidence type="ECO:0000256" key="19">
    <source>
        <dbReference type="SAM" id="MobiDB-lite"/>
    </source>
</evidence>
<keyword evidence="10" id="KW-0159">Chromosome partition</keyword>
<dbReference type="eggNOG" id="ENOG502SCC0">
    <property type="taxonomic scope" value="Eukaryota"/>
</dbReference>
<feature type="compositionally biased region" description="Polar residues" evidence="19">
    <location>
        <begin position="188"/>
        <end position="198"/>
    </location>
</feature>
<dbReference type="OrthoDB" id="5599235at2759"/>
<feature type="compositionally biased region" description="Basic and acidic residues" evidence="19">
    <location>
        <begin position="132"/>
        <end position="157"/>
    </location>
</feature>
<keyword evidence="8" id="KW-0493">Microtubule</keyword>
<dbReference type="GO" id="GO:0072686">
    <property type="term" value="C:mitotic spindle"/>
    <property type="evidence" value="ECO:0007669"/>
    <property type="project" value="InterPro"/>
</dbReference>
<evidence type="ECO:0000256" key="16">
    <source>
        <dbReference type="ARBA" id="ARBA00023328"/>
    </source>
</evidence>
<dbReference type="GO" id="GO:0051301">
    <property type="term" value="P:cell division"/>
    <property type="evidence" value="ECO:0007669"/>
    <property type="project" value="UniProtKB-KW"/>
</dbReference>
<accession>R8BWC9</accession>
<evidence type="ECO:0000256" key="13">
    <source>
        <dbReference type="ARBA" id="ARBA00023212"/>
    </source>
</evidence>
<evidence type="ECO:0000256" key="18">
    <source>
        <dbReference type="ARBA" id="ARBA00044358"/>
    </source>
</evidence>
<keyword evidence="12" id="KW-0175">Coiled coil</keyword>
<keyword evidence="7" id="KW-0132">Cell division</keyword>
<keyword evidence="16" id="KW-0137">Centromere</keyword>
<evidence type="ECO:0000256" key="12">
    <source>
        <dbReference type="ARBA" id="ARBA00023054"/>
    </source>
</evidence>
<keyword evidence="21" id="KW-1185">Reference proteome</keyword>
<dbReference type="RefSeq" id="XP_007911531.1">
    <property type="nucleotide sequence ID" value="XM_007913340.1"/>
</dbReference>
<dbReference type="GeneID" id="19328232"/>
<evidence type="ECO:0000256" key="4">
    <source>
        <dbReference type="ARBA" id="ARBA00005366"/>
    </source>
</evidence>
<evidence type="ECO:0000256" key="14">
    <source>
        <dbReference type="ARBA" id="ARBA00023242"/>
    </source>
</evidence>
<dbReference type="PANTHER" id="PTHR28216">
    <property type="entry name" value="DASH COMPLEX SUBUNIT DUO1"/>
    <property type="match status" value="1"/>
</dbReference>
<dbReference type="AlphaFoldDB" id="R8BWC9"/>
<proteinExistence type="inferred from homology"/>